<sequence>MALKICMDSIRNCAKLVASRSFVQNNALLVKPATNVPSTYSIRQVFIDKYDPPYLESMKSKIPLHDTLDIQIKGYDFALVESYQSFIHSIANTMGVDVEDCWATPATQTKINRYKPRSALPEAEYNLSLYERNVQIVDVPSTTFALYLEVIQAALPQGVSITVVPHLDEYDEVRYVPDYELDELKTQLNELVGERNRKK</sequence>
<dbReference type="EMBL" id="QKKF02020490">
    <property type="protein sequence ID" value="RZF39161.1"/>
    <property type="molecule type" value="Genomic_DNA"/>
</dbReference>
<dbReference type="Pfam" id="PF00338">
    <property type="entry name" value="Ribosomal_S10"/>
    <property type="match status" value="1"/>
</dbReference>
<dbReference type="Proteomes" id="UP000291343">
    <property type="component" value="Unassembled WGS sequence"/>
</dbReference>
<evidence type="ECO:0000313" key="4">
    <source>
        <dbReference type="EMBL" id="RZF39161.1"/>
    </source>
</evidence>
<dbReference type="InterPro" id="IPR036838">
    <property type="entry name" value="Ribosomal_uS10_dom_sf"/>
</dbReference>
<accession>A0A482X1T7</accession>
<dbReference type="PANTHER" id="PTHR13473">
    <property type="entry name" value="MITOCHONDRIAL RIBOSOMAL PROTEIN L48"/>
    <property type="match status" value="1"/>
</dbReference>
<dbReference type="SMART" id="SM01403">
    <property type="entry name" value="Ribosomal_S10"/>
    <property type="match status" value="1"/>
</dbReference>
<dbReference type="InParanoid" id="A0A482X1T7"/>
<dbReference type="InterPro" id="IPR027486">
    <property type="entry name" value="Ribosomal_uS10_dom"/>
</dbReference>
<protein>
    <recommendedName>
        <fullName evidence="3">Small ribosomal subunit protein uS10 domain-containing protein</fullName>
    </recommendedName>
</protein>
<comment type="caution">
    <text evidence="4">The sequence shown here is derived from an EMBL/GenBank/DDBJ whole genome shotgun (WGS) entry which is preliminary data.</text>
</comment>
<evidence type="ECO:0000313" key="5">
    <source>
        <dbReference type="Proteomes" id="UP000291343"/>
    </source>
</evidence>
<dbReference type="PANTHER" id="PTHR13473:SF0">
    <property type="entry name" value="LARGE RIBOSOMAL SUBUNIT PROTEIN ML48"/>
    <property type="match status" value="1"/>
</dbReference>
<name>A0A482X1T7_LAOST</name>
<dbReference type="SMR" id="A0A482X1T7"/>
<gene>
    <name evidence="4" type="ORF">LSTR_LSTR005789</name>
</gene>
<dbReference type="OrthoDB" id="5984298at2759"/>
<evidence type="ECO:0000259" key="3">
    <source>
        <dbReference type="SMART" id="SM01403"/>
    </source>
</evidence>
<dbReference type="FunCoup" id="A0A482X1T7">
    <property type="interactions" value="391"/>
</dbReference>
<evidence type="ECO:0000256" key="1">
    <source>
        <dbReference type="ARBA" id="ARBA00022980"/>
    </source>
</evidence>
<dbReference type="InterPro" id="IPR027487">
    <property type="entry name" value="Ribosomal_mL48"/>
</dbReference>
<proteinExistence type="predicted"/>
<dbReference type="STRING" id="195883.A0A482X1T7"/>
<evidence type="ECO:0000256" key="2">
    <source>
        <dbReference type="ARBA" id="ARBA00023274"/>
    </source>
</evidence>
<organism evidence="4 5">
    <name type="scientific">Laodelphax striatellus</name>
    <name type="common">Small brown planthopper</name>
    <name type="synonym">Delphax striatella</name>
    <dbReference type="NCBI Taxonomy" id="195883"/>
    <lineage>
        <taxon>Eukaryota</taxon>
        <taxon>Metazoa</taxon>
        <taxon>Ecdysozoa</taxon>
        <taxon>Arthropoda</taxon>
        <taxon>Hexapoda</taxon>
        <taxon>Insecta</taxon>
        <taxon>Pterygota</taxon>
        <taxon>Neoptera</taxon>
        <taxon>Paraneoptera</taxon>
        <taxon>Hemiptera</taxon>
        <taxon>Auchenorrhyncha</taxon>
        <taxon>Fulgoroidea</taxon>
        <taxon>Delphacidae</taxon>
        <taxon>Criomorphinae</taxon>
        <taxon>Laodelphax</taxon>
    </lineage>
</organism>
<reference evidence="4 5" key="1">
    <citation type="journal article" date="2017" name="Gigascience">
        <title>Genome sequence of the small brown planthopper, Laodelphax striatellus.</title>
        <authorList>
            <person name="Zhu J."/>
            <person name="Jiang F."/>
            <person name="Wang X."/>
            <person name="Yang P."/>
            <person name="Bao Y."/>
            <person name="Zhao W."/>
            <person name="Wang W."/>
            <person name="Lu H."/>
            <person name="Wang Q."/>
            <person name="Cui N."/>
            <person name="Li J."/>
            <person name="Chen X."/>
            <person name="Luo L."/>
            <person name="Yu J."/>
            <person name="Kang L."/>
            <person name="Cui F."/>
        </authorList>
    </citation>
    <scope>NUCLEOTIDE SEQUENCE [LARGE SCALE GENOMIC DNA]</scope>
    <source>
        <strain evidence="4">Lst14</strain>
    </source>
</reference>
<feature type="domain" description="Small ribosomal subunit protein uS10" evidence="3">
    <location>
        <begin position="69"/>
        <end position="164"/>
    </location>
</feature>
<keyword evidence="2" id="KW-0687">Ribonucleoprotein</keyword>
<keyword evidence="1" id="KW-0689">Ribosomal protein</keyword>
<dbReference type="GO" id="GO:1990904">
    <property type="term" value="C:ribonucleoprotein complex"/>
    <property type="evidence" value="ECO:0007669"/>
    <property type="project" value="UniProtKB-KW"/>
</dbReference>
<dbReference type="AlphaFoldDB" id="A0A482X1T7"/>
<keyword evidence="5" id="KW-1185">Reference proteome</keyword>
<dbReference type="SUPFAM" id="SSF54999">
    <property type="entry name" value="Ribosomal protein S10"/>
    <property type="match status" value="1"/>
</dbReference>
<dbReference type="GO" id="GO:0005761">
    <property type="term" value="C:mitochondrial ribosome"/>
    <property type="evidence" value="ECO:0007669"/>
    <property type="project" value="InterPro"/>
</dbReference>